<evidence type="ECO:0000313" key="4">
    <source>
        <dbReference type="Proteomes" id="UP000037460"/>
    </source>
</evidence>
<evidence type="ECO:0000256" key="1">
    <source>
        <dbReference type="SAM" id="MobiDB-lite"/>
    </source>
</evidence>
<dbReference type="PANTHER" id="PTHR48079">
    <property type="entry name" value="PROTEIN YEEZ"/>
    <property type="match status" value="1"/>
</dbReference>
<dbReference type="GO" id="GO:0004029">
    <property type="term" value="F:aldehyde dehydrogenase (NAD+) activity"/>
    <property type="evidence" value="ECO:0007669"/>
    <property type="project" value="TreeGrafter"/>
</dbReference>
<name>A0A0M0JWT6_9EUKA</name>
<evidence type="ECO:0000259" key="2">
    <source>
        <dbReference type="Pfam" id="PF01370"/>
    </source>
</evidence>
<accession>A0A0M0JWT6</accession>
<feature type="compositionally biased region" description="Basic and acidic residues" evidence="1">
    <location>
        <begin position="573"/>
        <end position="594"/>
    </location>
</feature>
<keyword evidence="4" id="KW-1185">Reference proteome</keyword>
<feature type="compositionally biased region" description="Basic and acidic residues" evidence="1">
    <location>
        <begin position="555"/>
        <end position="566"/>
    </location>
</feature>
<dbReference type="GO" id="GO:0016301">
    <property type="term" value="F:kinase activity"/>
    <property type="evidence" value="ECO:0007669"/>
    <property type="project" value="UniProtKB-KW"/>
</dbReference>
<keyword evidence="3" id="KW-0418">Kinase</keyword>
<dbReference type="InterPro" id="IPR027417">
    <property type="entry name" value="P-loop_NTPase"/>
</dbReference>
<dbReference type="Gene3D" id="1.20.890.10">
    <property type="entry name" value="cAMP-dependent protein kinase regulatory subunit, dimerization-anchoring domain"/>
    <property type="match status" value="1"/>
</dbReference>
<dbReference type="Gene3D" id="3.40.50.720">
    <property type="entry name" value="NAD(P)-binding Rossmann-like Domain"/>
    <property type="match status" value="1"/>
</dbReference>
<dbReference type="EMBL" id="JWZX01002104">
    <property type="protein sequence ID" value="KOO31000.1"/>
    <property type="molecule type" value="Genomic_DNA"/>
</dbReference>
<reference evidence="4" key="1">
    <citation type="journal article" date="2015" name="PLoS Genet.">
        <title>Genome Sequence and Transcriptome Analyses of Chrysochromulina tobin: Metabolic Tools for Enhanced Algal Fitness in the Prominent Order Prymnesiales (Haptophyceae).</title>
        <authorList>
            <person name="Hovde B.T."/>
            <person name="Deodato C.R."/>
            <person name="Hunsperger H.M."/>
            <person name="Ryken S.A."/>
            <person name="Yost W."/>
            <person name="Jha R.K."/>
            <person name="Patterson J."/>
            <person name="Monnat R.J. Jr."/>
            <person name="Barlow S.B."/>
            <person name="Starkenburg S.R."/>
            <person name="Cattolico R.A."/>
        </authorList>
    </citation>
    <scope>NUCLEOTIDE SEQUENCE</scope>
    <source>
        <strain evidence="4">CCMP291</strain>
    </source>
</reference>
<dbReference type="Gene3D" id="3.40.50.300">
    <property type="entry name" value="P-loop containing nucleotide triphosphate hydrolases"/>
    <property type="match status" value="1"/>
</dbReference>
<feature type="region of interest" description="Disordered" evidence="1">
    <location>
        <begin position="555"/>
        <end position="594"/>
    </location>
</feature>
<dbReference type="GO" id="GO:0005737">
    <property type="term" value="C:cytoplasm"/>
    <property type="evidence" value="ECO:0007669"/>
    <property type="project" value="TreeGrafter"/>
</dbReference>
<dbReference type="AlphaFoldDB" id="A0A0M0JWT6"/>
<proteinExistence type="predicted"/>
<keyword evidence="3" id="KW-0808">Transferase</keyword>
<dbReference type="InterPro" id="IPR007858">
    <property type="entry name" value="Dpy-30_motif"/>
</dbReference>
<dbReference type="InterPro" id="IPR051783">
    <property type="entry name" value="NAD(P)-dependent_oxidoreduct"/>
</dbReference>
<dbReference type="InterPro" id="IPR047499">
    <property type="entry name" value="DD_AK7"/>
</dbReference>
<dbReference type="InterPro" id="IPR036291">
    <property type="entry name" value="NAD(P)-bd_dom_sf"/>
</dbReference>
<protein>
    <submittedName>
        <fullName evidence="3">Adenylate kinase 7</fullName>
    </submittedName>
</protein>
<dbReference type="OrthoDB" id="10262413at2759"/>
<feature type="domain" description="NAD-dependent epimerase/dehydratase" evidence="2">
    <location>
        <begin position="21"/>
        <end position="220"/>
    </location>
</feature>
<feature type="compositionally biased region" description="Pro residues" evidence="1">
    <location>
        <begin position="430"/>
        <end position="443"/>
    </location>
</feature>
<comment type="caution">
    <text evidence="3">The sequence shown here is derived from an EMBL/GenBank/DDBJ whole genome shotgun (WGS) entry which is preliminary data.</text>
</comment>
<dbReference type="Proteomes" id="UP000037460">
    <property type="component" value="Unassembled WGS sequence"/>
</dbReference>
<dbReference type="CDD" id="cd22967">
    <property type="entry name" value="DD_AK7"/>
    <property type="match status" value="1"/>
</dbReference>
<evidence type="ECO:0000313" key="3">
    <source>
        <dbReference type="EMBL" id="KOO31000.1"/>
    </source>
</evidence>
<organism evidence="3 4">
    <name type="scientific">Chrysochromulina tobinii</name>
    <dbReference type="NCBI Taxonomy" id="1460289"/>
    <lineage>
        <taxon>Eukaryota</taxon>
        <taxon>Haptista</taxon>
        <taxon>Haptophyta</taxon>
        <taxon>Prymnesiophyceae</taxon>
        <taxon>Prymnesiales</taxon>
        <taxon>Chrysochromulinaceae</taxon>
        <taxon>Chrysochromulina</taxon>
    </lineage>
</organism>
<dbReference type="Pfam" id="PF05186">
    <property type="entry name" value="Dpy-30"/>
    <property type="match status" value="1"/>
</dbReference>
<feature type="region of interest" description="Disordered" evidence="1">
    <location>
        <begin position="422"/>
        <end position="444"/>
    </location>
</feature>
<dbReference type="SUPFAM" id="SSF51735">
    <property type="entry name" value="NAD(P)-binding Rossmann-fold domains"/>
    <property type="match status" value="1"/>
</dbReference>
<gene>
    <name evidence="3" type="ORF">Ctob_009304</name>
</gene>
<dbReference type="PANTHER" id="PTHR48079:SF6">
    <property type="entry name" value="NAD(P)-BINDING DOMAIN-CONTAINING PROTEIN-RELATED"/>
    <property type="match status" value="1"/>
</dbReference>
<sequence length="653" mass="69581">MADEEVEPYIPPKKVFVANCSGFVGRNLSKRFAAAGFEVLGTLNASAPKPLAVSRVVDTKPASLVAAFLESEITVLDCLGDMEMSEAILAAISQAGQLETPKVLVGVSSIMAWARTSPNADEPERPLTESDYKTRRPHGNYKELVSLEKLVTKSKREGLRAHVVAAGLTYGEEEDVFHTLFKTAWSNAALPLLSMSDGSNVLPTIHVTDLCSVVLKLLESDSLPYLIAVDSPEAPQTLAGVVSALSKELGTGEVLAPPARDSLLLMPDYEFFQVGAPIGDTPGLKLAAAAINDLGIEWHSKEGMLAHMPKVVEEFRSSRGLQPLRLLVHGNDELAKSELAAALVAEYKLPYVHASAAVAEAAGKGDALAAEVAAAGGNVSDELMGKVLTAALTTTTCRNQGYVLQGFPKNLAQAALIFPTKPAGAEGEEPPPPPEEGAPPPPLAAAAPEFVITLEADEAVIKEKQLALSTPAMTEEQLGAMLAEYAATNAEDSPSSVLALPALKGVEVLGPLQVKATTAADALLSKARVYLGQPRNYGPTEEEIAAKKALEEAEAAEAKRHADEQKAAQARADAAERKRREEHESTRAAEVKQQESELLEVRSIPLRNYLMANVIPTLTEGLIEVCKVKPEDPVDYIAEYLFKNNPQEEESFA</sequence>
<dbReference type="Pfam" id="PF01370">
    <property type="entry name" value="Epimerase"/>
    <property type="match status" value="1"/>
</dbReference>
<dbReference type="InterPro" id="IPR001509">
    <property type="entry name" value="Epimerase_deHydtase"/>
</dbReference>